<dbReference type="Proteomes" id="UP000692954">
    <property type="component" value="Unassembled WGS sequence"/>
</dbReference>
<dbReference type="AlphaFoldDB" id="A0A8S1PVU2"/>
<organism evidence="1 2">
    <name type="scientific">Paramecium sonneborni</name>
    <dbReference type="NCBI Taxonomy" id="65129"/>
    <lineage>
        <taxon>Eukaryota</taxon>
        <taxon>Sar</taxon>
        <taxon>Alveolata</taxon>
        <taxon>Ciliophora</taxon>
        <taxon>Intramacronucleata</taxon>
        <taxon>Oligohymenophorea</taxon>
        <taxon>Peniculida</taxon>
        <taxon>Parameciidae</taxon>
        <taxon>Paramecium</taxon>
    </lineage>
</organism>
<protein>
    <submittedName>
        <fullName evidence="1">Uncharacterized protein</fullName>
    </submittedName>
</protein>
<name>A0A8S1PVU2_9CILI</name>
<keyword evidence="2" id="KW-1185">Reference proteome</keyword>
<sequence>MFLAIINYLIDNRLSSKQAKLSNYKERIVDITYKQTNIPPTKAKSPIIISYQFIGVISPQPIDTIVSTAQKQLITYYVK</sequence>
<accession>A0A8S1PVU2</accession>
<gene>
    <name evidence="1" type="ORF">PSON_ATCC_30995.1.T0880252</name>
</gene>
<dbReference type="EMBL" id="CAJJDN010000088">
    <property type="protein sequence ID" value="CAD8107365.1"/>
    <property type="molecule type" value="Genomic_DNA"/>
</dbReference>
<reference evidence="1" key="1">
    <citation type="submission" date="2021-01" db="EMBL/GenBank/DDBJ databases">
        <authorList>
            <consortium name="Genoscope - CEA"/>
            <person name="William W."/>
        </authorList>
    </citation>
    <scope>NUCLEOTIDE SEQUENCE</scope>
</reference>
<evidence type="ECO:0000313" key="2">
    <source>
        <dbReference type="Proteomes" id="UP000692954"/>
    </source>
</evidence>
<evidence type="ECO:0000313" key="1">
    <source>
        <dbReference type="EMBL" id="CAD8107365.1"/>
    </source>
</evidence>
<comment type="caution">
    <text evidence="1">The sequence shown here is derived from an EMBL/GenBank/DDBJ whole genome shotgun (WGS) entry which is preliminary data.</text>
</comment>
<proteinExistence type="predicted"/>